<evidence type="ECO:0000259" key="3">
    <source>
        <dbReference type="PROSITE" id="PS50110"/>
    </source>
</evidence>
<dbReference type="PANTHER" id="PTHR45339:SF5">
    <property type="entry name" value="HISTIDINE KINASE"/>
    <property type="match status" value="1"/>
</dbReference>
<sequence>MDGLTCVRQIRALQREGSIVSHVPVIAVTANARSEQMASAREAGMDSVVTKPFRIPELMPEIERLMSMYE</sequence>
<protein>
    <recommendedName>
        <fullName evidence="3">Response regulatory domain-containing protein</fullName>
    </recommendedName>
</protein>
<dbReference type="Gene3D" id="3.40.50.2300">
    <property type="match status" value="1"/>
</dbReference>
<evidence type="ECO:0000313" key="5">
    <source>
        <dbReference type="Proteomes" id="UP001357485"/>
    </source>
</evidence>
<organism evidence="4 5">
    <name type="scientific">Cryomyces antarcticus</name>
    <dbReference type="NCBI Taxonomy" id="329879"/>
    <lineage>
        <taxon>Eukaryota</taxon>
        <taxon>Fungi</taxon>
        <taxon>Dikarya</taxon>
        <taxon>Ascomycota</taxon>
        <taxon>Pezizomycotina</taxon>
        <taxon>Dothideomycetes</taxon>
        <taxon>Dothideomycetes incertae sedis</taxon>
        <taxon>Cryomyces</taxon>
    </lineage>
</organism>
<dbReference type="Pfam" id="PF00072">
    <property type="entry name" value="Response_reg"/>
    <property type="match status" value="1"/>
</dbReference>
<keyword evidence="1" id="KW-0597">Phosphoprotein</keyword>
<feature type="domain" description="Response regulatory" evidence="3">
    <location>
        <begin position="1"/>
        <end position="66"/>
    </location>
</feature>
<evidence type="ECO:0000256" key="1">
    <source>
        <dbReference type="ARBA" id="ARBA00022553"/>
    </source>
</evidence>
<dbReference type="EMBL" id="JAVRRA010012708">
    <property type="protein sequence ID" value="KAK5238975.1"/>
    <property type="molecule type" value="Genomic_DNA"/>
</dbReference>
<name>A0ABR0LRM2_9PEZI</name>
<evidence type="ECO:0000256" key="2">
    <source>
        <dbReference type="PROSITE-ProRule" id="PRU00169"/>
    </source>
</evidence>
<dbReference type="PROSITE" id="PS50110">
    <property type="entry name" value="RESPONSE_REGULATORY"/>
    <property type="match status" value="1"/>
</dbReference>
<comment type="caution">
    <text evidence="4">The sequence shown here is derived from an EMBL/GenBank/DDBJ whole genome shotgun (WGS) entry which is preliminary data.</text>
</comment>
<dbReference type="Proteomes" id="UP001357485">
    <property type="component" value="Unassembled WGS sequence"/>
</dbReference>
<evidence type="ECO:0000313" key="4">
    <source>
        <dbReference type="EMBL" id="KAK5238975.1"/>
    </source>
</evidence>
<dbReference type="InterPro" id="IPR001789">
    <property type="entry name" value="Sig_transdc_resp-reg_receiver"/>
</dbReference>
<accession>A0ABR0LRM2</accession>
<reference evidence="4 5" key="1">
    <citation type="submission" date="2023-08" db="EMBL/GenBank/DDBJ databases">
        <title>Black Yeasts Isolated from many extreme environments.</title>
        <authorList>
            <person name="Coleine C."/>
            <person name="Stajich J.E."/>
            <person name="Selbmann L."/>
        </authorList>
    </citation>
    <scope>NUCLEOTIDE SEQUENCE [LARGE SCALE GENOMIC DNA]</scope>
    <source>
        <strain evidence="4 5">CCFEE 536</strain>
    </source>
</reference>
<dbReference type="SUPFAM" id="SSF52172">
    <property type="entry name" value="CheY-like"/>
    <property type="match status" value="1"/>
</dbReference>
<gene>
    <name evidence="4" type="ORF">LTR16_012456</name>
</gene>
<proteinExistence type="predicted"/>
<dbReference type="PANTHER" id="PTHR45339">
    <property type="entry name" value="HYBRID SIGNAL TRANSDUCTION HISTIDINE KINASE J"/>
    <property type="match status" value="1"/>
</dbReference>
<keyword evidence="5" id="KW-1185">Reference proteome</keyword>
<comment type="caution">
    <text evidence="2">Lacks conserved residue(s) required for the propagation of feature annotation.</text>
</comment>
<dbReference type="InterPro" id="IPR011006">
    <property type="entry name" value="CheY-like_superfamily"/>
</dbReference>